<gene>
    <name evidence="2" type="ORF">M9Y10_033607</name>
</gene>
<organism evidence="2 3">
    <name type="scientific">Tritrichomonas musculus</name>
    <dbReference type="NCBI Taxonomy" id="1915356"/>
    <lineage>
        <taxon>Eukaryota</taxon>
        <taxon>Metamonada</taxon>
        <taxon>Parabasalia</taxon>
        <taxon>Tritrichomonadida</taxon>
        <taxon>Tritrichomonadidae</taxon>
        <taxon>Tritrichomonas</taxon>
    </lineage>
</organism>
<dbReference type="Proteomes" id="UP001470230">
    <property type="component" value="Unassembled WGS sequence"/>
</dbReference>
<evidence type="ECO:0000313" key="2">
    <source>
        <dbReference type="EMBL" id="KAK8888867.1"/>
    </source>
</evidence>
<comment type="caution">
    <text evidence="2">The sequence shown here is derived from an EMBL/GenBank/DDBJ whole genome shotgun (WGS) entry which is preliminary data.</text>
</comment>
<feature type="region of interest" description="Disordered" evidence="1">
    <location>
        <begin position="1"/>
        <end position="40"/>
    </location>
</feature>
<protein>
    <submittedName>
        <fullName evidence="2">Uncharacterized protein</fullName>
    </submittedName>
</protein>
<keyword evidence="3" id="KW-1185">Reference proteome</keyword>
<evidence type="ECO:0000313" key="3">
    <source>
        <dbReference type="Proteomes" id="UP001470230"/>
    </source>
</evidence>
<evidence type="ECO:0000256" key="1">
    <source>
        <dbReference type="SAM" id="MobiDB-lite"/>
    </source>
</evidence>
<proteinExistence type="predicted"/>
<sequence>MLNDSTYNKSRNNPNEFETDGDSSDISNSQSDDDDISSNSSLNILQSQNRHLLRSRYPLKRGNQLESPNQKSTNIPYNPYDFSNPDTLISVKTKSFPEPINILIEKDEPTAQFNSIINSFSDNKLNIYELESSDTQMVMPLDTDFFCTDFFNQAHPLNTKRGIQLPSIDNLYNEMKIKNVKIPPNLLPEVLFDKIISFSDIKVKYIQSFFINIMHNFLTNMIIDVCKGESFLFLRSLISYLSPETQIHHDFPFLITNVLIDVISTLFADKPIVELKTDEAFLQMSKTPEWYPFIHFLSELIIHRQVPYESIRKSIGVFRPSLISEQLIIMITASFLTILPVHETFKICSEIFKDKWLFHAFRNPSSIPMMVLRPDNSQVFPFLYIYGIFSKYFAGEINLNSALSAVNSIGENSIFDSKRILKTFLDPLIEIIYKKYINLSNDAGYLELTKFQRDAINIDLEANLPIFTLCVTNKGVMIALLDRLRILLMRHDYLPKGMTLLLYSFVYNNGVCSPSAFNFWFETVCASKNSQCSSGLLIELNTLVNGSIPSNTSYDNLINLPIPDQISKDLEEVK</sequence>
<accession>A0ABR2KDA8</accession>
<feature type="compositionally biased region" description="Polar residues" evidence="1">
    <location>
        <begin position="1"/>
        <end position="16"/>
    </location>
</feature>
<name>A0ABR2KDA8_9EUKA</name>
<dbReference type="EMBL" id="JAPFFF010000005">
    <property type="protein sequence ID" value="KAK8888867.1"/>
    <property type="molecule type" value="Genomic_DNA"/>
</dbReference>
<reference evidence="2 3" key="1">
    <citation type="submission" date="2024-04" db="EMBL/GenBank/DDBJ databases">
        <title>Tritrichomonas musculus Genome.</title>
        <authorList>
            <person name="Alves-Ferreira E."/>
            <person name="Grigg M."/>
            <person name="Lorenzi H."/>
            <person name="Galac M."/>
        </authorList>
    </citation>
    <scope>NUCLEOTIDE SEQUENCE [LARGE SCALE GENOMIC DNA]</scope>
    <source>
        <strain evidence="2 3">EAF2021</strain>
    </source>
</reference>